<comment type="caution">
    <text evidence="17">The sequence shown here is derived from an EMBL/GenBank/DDBJ whole genome shotgun (WGS) entry which is preliminary data.</text>
</comment>
<evidence type="ECO:0000256" key="7">
    <source>
        <dbReference type="ARBA" id="ARBA00022801"/>
    </source>
</evidence>
<evidence type="ECO:0000256" key="9">
    <source>
        <dbReference type="ARBA" id="ARBA00022963"/>
    </source>
</evidence>
<keyword evidence="6" id="KW-0479">Metal-binding</keyword>
<dbReference type="GO" id="GO:0046340">
    <property type="term" value="P:diacylglycerol catabolic process"/>
    <property type="evidence" value="ECO:0007669"/>
    <property type="project" value="TreeGrafter"/>
</dbReference>
<evidence type="ECO:0000256" key="10">
    <source>
        <dbReference type="ARBA" id="ARBA00022989"/>
    </source>
</evidence>
<dbReference type="Proteomes" id="UP000762676">
    <property type="component" value="Unassembled WGS sequence"/>
</dbReference>
<dbReference type="GO" id="GO:0019369">
    <property type="term" value="P:arachidonate metabolic process"/>
    <property type="evidence" value="ECO:0007669"/>
    <property type="project" value="TreeGrafter"/>
</dbReference>
<comment type="subcellular location">
    <subcellularLocation>
        <location evidence="2">Cell membrane</location>
        <topology evidence="2">Multi-pass membrane protein</topology>
    </subcellularLocation>
</comment>
<evidence type="ECO:0000313" key="17">
    <source>
        <dbReference type="EMBL" id="GFR93543.1"/>
    </source>
</evidence>
<evidence type="ECO:0000256" key="6">
    <source>
        <dbReference type="ARBA" id="ARBA00022723"/>
    </source>
</evidence>
<keyword evidence="10 15" id="KW-1133">Transmembrane helix</keyword>
<accession>A0AAV4H8X4</accession>
<comment type="cofactor">
    <cofactor evidence="1">
        <name>Ca(2+)</name>
        <dbReference type="ChEBI" id="CHEBI:29108"/>
    </cofactor>
</comment>
<keyword evidence="3" id="KW-1003">Cell membrane</keyword>
<dbReference type="GO" id="GO:0005886">
    <property type="term" value="C:plasma membrane"/>
    <property type="evidence" value="ECO:0007669"/>
    <property type="project" value="UniProtKB-SubCell"/>
</dbReference>
<evidence type="ECO:0000256" key="15">
    <source>
        <dbReference type="SAM" id="Phobius"/>
    </source>
</evidence>
<dbReference type="Gene3D" id="3.40.50.1820">
    <property type="entry name" value="alpha/beta hydrolase"/>
    <property type="match status" value="1"/>
</dbReference>
<dbReference type="Pfam" id="PF01764">
    <property type="entry name" value="Lipase_3"/>
    <property type="match status" value="1"/>
</dbReference>
<keyword evidence="9" id="KW-0442">Lipid degradation</keyword>
<evidence type="ECO:0000259" key="16">
    <source>
        <dbReference type="Pfam" id="PF01764"/>
    </source>
</evidence>
<dbReference type="AlphaFoldDB" id="A0AAV4H8X4"/>
<evidence type="ECO:0000256" key="1">
    <source>
        <dbReference type="ARBA" id="ARBA00001913"/>
    </source>
</evidence>
<feature type="transmembrane region" description="Helical" evidence="15">
    <location>
        <begin position="103"/>
        <end position="122"/>
    </location>
</feature>
<dbReference type="InterPro" id="IPR029058">
    <property type="entry name" value="AB_hydrolase_fold"/>
</dbReference>
<dbReference type="CDD" id="cd00519">
    <property type="entry name" value="Lipase_3"/>
    <property type="match status" value="1"/>
</dbReference>
<organism evidence="17 18">
    <name type="scientific">Elysia marginata</name>
    <dbReference type="NCBI Taxonomy" id="1093978"/>
    <lineage>
        <taxon>Eukaryota</taxon>
        <taxon>Metazoa</taxon>
        <taxon>Spiralia</taxon>
        <taxon>Lophotrochozoa</taxon>
        <taxon>Mollusca</taxon>
        <taxon>Gastropoda</taxon>
        <taxon>Heterobranchia</taxon>
        <taxon>Euthyneura</taxon>
        <taxon>Panpulmonata</taxon>
        <taxon>Sacoglossa</taxon>
        <taxon>Placobranchoidea</taxon>
        <taxon>Plakobranchidae</taxon>
        <taxon>Elysia</taxon>
    </lineage>
</organism>
<keyword evidence="4" id="KW-0597">Phosphoprotein</keyword>
<dbReference type="PANTHER" id="PTHR45792">
    <property type="entry name" value="DIACYLGLYCEROL LIPASE HOMOLOG-RELATED"/>
    <property type="match status" value="1"/>
</dbReference>
<evidence type="ECO:0000256" key="3">
    <source>
        <dbReference type="ARBA" id="ARBA00022475"/>
    </source>
</evidence>
<evidence type="ECO:0000256" key="5">
    <source>
        <dbReference type="ARBA" id="ARBA00022692"/>
    </source>
</evidence>
<keyword evidence="7" id="KW-0378">Hydrolase</keyword>
<evidence type="ECO:0000256" key="14">
    <source>
        <dbReference type="ARBA" id="ARBA00026104"/>
    </source>
</evidence>
<dbReference type="PANTHER" id="PTHR45792:SF8">
    <property type="entry name" value="DIACYLGLYCEROL LIPASE-ALPHA"/>
    <property type="match status" value="1"/>
</dbReference>
<comment type="catalytic activity">
    <reaction evidence="13">
        <text>a 1,2-diacyl-sn-glycerol + H2O = a 2-acylglycerol + a fatty acid + H(+)</text>
        <dbReference type="Rhea" id="RHEA:33275"/>
        <dbReference type="ChEBI" id="CHEBI:15377"/>
        <dbReference type="ChEBI" id="CHEBI:15378"/>
        <dbReference type="ChEBI" id="CHEBI:17389"/>
        <dbReference type="ChEBI" id="CHEBI:17815"/>
        <dbReference type="ChEBI" id="CHEBI:28868"/>
        <dbReference type="EC" id="3.1.1.116"/>
    </reaction>
    <physiologicalReaction direction="left-to-right" evidence="13">
        <dbReference type="Rhea" id="RHEA:33276"/>
    </physiologicalReaction>
</comment>
<evidence type="ECO:0000256" key="2">
    <source>
        <dbReference type="ARBA" id="ARBA00004651"/>
    </source>
</evidence>
<keyword evidence="12 15" id="KW-0472">Membrane</keyword>
<dbReference type="EC" id="3.1.1.116" evidence="14"/>
<dbReference type="GO" id="GO:0046872">
    <property type="term" value="F:metal ion binding"/>
    <property type="evidence" value="ECO:0007669"/>
    <property type="project" value="UniProtKB-KW"/>
</dbReference>
<evidence type="ECO:0000313" key="18">
    <source>
        <dbReference type="Proteomes" id="UP000762676"/>
    </source>
</evidence>
<evidence type="ECO:0000256" key="4">
    <source>
        <dbReference type="ARBA" id="ARBA00022553"/>
    </source>
</evidence>
<reference evidence="17 18" key="1">
    <citation type="journal article" date="2021" name="Elife">
        <title>Chloroplast acquisition without the gene transfer in kleptoplastic sea slugs, Plakobranchus ocellatus.</title>
        <authorList>
            <person name="Maeda T."/>
            <person name="Takahashi S."/>
            <person name="Yoshida T."/>
            <person name="Shimamura S."/>
            <person name="Takaki Y."/>
            <person name="Nagai Y."/>
            <person name="Toyoda A."/>
            <person name="Suzuki Y."/>
            <person name="Arimoto A."/>
            <person name="Ishii H."/>
            <person name="Satoh N."/>
            <person name="Nishiyama T."/>
            <person name="Hasebe M."/>
            <person name="Maruyama T."/>
            <person name="Minagawa J."/>
            <person name="Obokata J."/>
            <person name="Shigenobu S."/>
        </authorList>
    </citation>
    <scope>NUCLEOTIDE SEQUENCE [LARGE SCALE GENOMIC DNA]</scope>
</reference>
<sequence>MPSLQFLGRKWGISSDDFVFSSIAELLLQVTWIGALATSFIIYQDKIEGCDEENHKKNFYFGTLVLDIADFAITSAILCISMRGSIKSMWPRRHIAWCLTIKLIVYIAGVVWICLSSYWVFFQLSFCGQTLKWIVRGALLWSWLIRVLKLYGAIVIFSPPYWPNVSDEPINLGMVYAKLAVYGHKVVELFWEKRASKIFSCFLDTGDHHDTFKDVGSIAADYFDVDLVQSDVVAGLVLLLNEQVRKDAGTTTTSNRMYNRWSRANTNESSSSQPSEWMTLSNLAYYMRYAIACYGSCVYVAKNPFSGPCRICCRSRCCTGQRPNAVNVGYDDCWQSNMEAIKNWTNLKDEHIIYYSLYNQSDETPFFVTVDPHKNAVVIAVRGNWSSEDGFADFGGRGSRIHVPNMDNTYCHPVMVERALDVQEKLTNMEILQVAFNRLNNGEAKLVITGHSLGSGVASILAILLKQEYPNLVCYAFSPMRCSVSPNLAHYTENFICSATLGSDMIARTNTYTLTQLKLDVMRALMETDMPKYQILATGWLRFLCCWCTLGKSRTSRQSLLAAARGQRYNGEDDTQSMQVYHRLEESLHRVETDLADVGREHWPLVMPGTILHLVREDNRRGCCSDQPLYRAIWKYNNSFDEIRMSSSMLSDHLPGNILHALEHVVAHGVRPTQYE</sequence>
<dbReference type="InterPro" id="IPR002921">
    <property type="entry name" value="Fungal_lipase-type"/>
</dbReference>
<keyword evidence="18" id="KW-1185">Reference proteome</keyword>
<feature type="domain" description="Fungal lipase-type" evidence="16">
    <location>
        <begin position="378"/>
        <end position="509"/>
    </location>
</feature>
<feature type="transmembrane region" description="Helical" evidence="15">
    <location>
        <begin position="20"/>
        <end position="43"/>
    </location>
</feature>
<evidence type="ECO:0000256" key="13">
    <source>
        <dbReference type="ARBA" id="ARBA00024531"/>
    </source>
</evidence>
<feature type="transmembrane region" description="Helical" evidence="15">
    <location>
        <begin position="64"/>
        <end position="83"/>
    </location>
</feature>
<keyword evidence="5 15" id="KW-0812">Transmembrane</keyword>
<name>A0AAV4H8X4_9GAST</name>
<keyword evidence="11" id="KW-0443">Lipid metabolism</keyword>
<proteinExistence type="predicted"/>
<evidence type="ECO:0000256" key="8">
    <source>
        <dbReference type="ARBA" id="ARBA00022837"/>
    </source>
</evidence>
<dbReference type="InterPro" id="IPR052214">
    <property type="entry name" value="DAG_Lipase-Related"/>
</dbReference>
<evidence type="ECO:0000256" key="11">
    <source>
        <dbReference type="ARBA" id="ARBA00023098"/>
    </source>
</evidence>
<evidence type="ECO:0000256" key="12">
    <source>
        <dbReference type="ARBA" id="ARBA00023136"/>
    </source>
</evidence>
<keyword evidence="8" id="KW-0106">Calcium</keyword>
<dbReference type="SUPFAM" id="SSF53474">
    <property type="entry name" value="alpha/beta-Hydrolases"/>
    <property type="match status" value="1"/>
</dbReference>
<gene>
    <name evidence="17" type="ORF">ElyMa_002646200</name>
</gene>
<dbReference type="GO" id="GO:0016298">
    <property type="term" value="F:lipase activity"/>
    <property type="evidence" value="ECO:0007669"/>
    <property type="project" value="TreeGrafter"/>
</dbReference>
<protein>
    <recommendedName>
        <fullName evidence="14">sn-1-specific diacylglycerol lipase</fullName>
        <ecNumber evidence="14">3.1.1.116</ecNumber>
    </recommendedName>
</protein>
<dbReference type="EMBL" id="BMAT01005457">
    <property type="protein sequence ID" value="GFR93543.1"/>
    <property type="molecule type" value="Genomic_DNA"/>
</dbReference>